<accession>A0A512DHC0</accession>
<comment type="caution">
    <text evidence="2">The sequence shown here is derived from an EMBL/GenBank/DDBJ whole genome shotgun (WGS) entry which is preliminary data.</text>
</comment>
<dbReference type="AlphaFoldDB" id="A0A512DHC0"/>
<dbReference type="OrthoDB" id="4829085at2"/>
<evidence type="ECO:0000256" key="1">
    <source>
        <dbReference type="SAM" id="MobiDB-lite"/>
    </source>
</evidence>
<keyword evidence="3" id="KW-1185">Reference proteome</keyword>
<dbReference type="EMBL" id="BJYY01000026">
    <property type="protein sequence ID" value="GEO35852.1"/>
    <property type="molecule type" value="Genomic_DNA"/>
</dbReference>
<name>A0A512DHC0_9CELL</name>
<evidence type="ECO:0000313" key="3">
    <source>
        <dbReference type="Proteomes" id="UP000321181"/>
    </source>
</evidence>
<protein>
    <submittedName>
        <fullName evidence="2">Uncharacterized protein</fullName>
    </submittedName>
</protein>
<reference evidence="2 3" key="1">
    <citation type="submission" date="2019-07" db="EMBL/GenBank/DDBJ databases">
        <title>Whole genome shotgun sequence of Cellulomonas aerilata NBRC 106308.</title>
        <authorList>
            <person name="Hosoyama A."/>
            <person name="Uohara A."/>
            <person name="Ohji S."/>
            <person name="Ichikawa N."/>
        </authorList>
    </citation>
    <scope>NUCLEOTIDE SEQUENCE [LARGE SCALE GENOMIC DNA]</scope>
    <source>
        <strain evidence="2 3">NBRC 106308</strain>
    </source>
</reference>
<sequence length="102" mass="10715">MTTWRDQVRLTPLAAELERAHAHGVGAALAGMQDAGLGPVRLTGTAVPVLAEAAVTSATPFLRAPLLSRLHRVRRLHTTTDGQACPTCQVPSPCPTAQELDA</sequence>
<proteinExistence type="predicted"/>
<gene>
    <name evidence="2" type="ORF">CAE01nite_35770</name>
</gene>
<dbReference type="Proteomes" id="UP000321181">
    <property type="component" value="Unassembled WGS sequence"/>
</dbReference>
<dbReference type="RefSeq" id="WP_146906909.1">
    <property type="nucleotide sequence ID" value="NZ_BAAARM010000011.1"/>
</dbReference>
<evidence type="ECO:0000313" key="2">
    <source>
        <dbReference type="EMBL" id="GEO35852.1"/>
    </source>
</evidence>
<feature type="region of interest" description="Disordered" evidence="1">
    <location>
        <begin position="82"/>
        <end position="102"/>
    </location>
</feature>
<organism evidence="2 3">
    <name type="scientific">Cellulomonas aerilata</name>
    <dbReference type="NCBI Taxonomy" id="515326"/>
    <lineage>
        <taxon>Bacteria</taxon>
        <taxon>Bacillati</taxon>
        <taxon>Actinomycetota</taxon>
        <taxon>Actinomycetes</taxon>
        <taxon>Micrococcales</taxon>
        <taxon>Cellulomonadaceae</taxon>
        <taxon>Cellulomonas</taxon>
    </lineage>
</organism>